<dbReference type="RefSeq" id="WP_238271499.1">
    <property type="nucleotide sequence ID" value="NZ_BPQG01000014.1"/>
</dbReference>
<dbReference type="Pfam" id="PF13578">
    <property type="entry name" value="Methyltransf_24"/>
    <property type="match status" value="1"/>
</dbReference>
<proteinExistence type="predicted"/>
<dbReference type="SUPFAM" id="SSF53335">
    <property type="entry name" value="S-adenosyl-L-methionine-dependent methyltransferases"/>
    <property type="match status" value="1"/>
</dbReference>
<dbReference type="InterPro" id="IPR029063">
    <property type="entry name" value="SAM-dependent_MTases_sf"/>
</dbReference>
<sequence length="374" mass="42211">MAVFEEICSSNIAPLFRVPPRIGVDSAWWEHVPFAALIIEQMRPDTVVELGTHNGVSFLAFCDAMQRANISGRCYAIDTWGGDHQAGFYGEDVYTSLHDLVYMRYRHCAELIRSKFEDALKFFSDGSIDLLHIDGLHTYDAVKADFDSWKCKLSSRGVILFHDTNVRQGDFGVYRLWEELRAAHPSFEFLHGHGLGVLSVGEDPSLFIKSLCSLNGSATHVLRERLASIGARWTSVGKETHLIKKVEELSGINLSLAEKSTELNRVKSAFAEQGAELNRVNSAFAEQGAELKQAISIIDNKDLRIINLQELIEISNNNIFEVEKSLNQSVEMLSREKSNAAKLEIMLNECNNNLLKHIRGNYIRKIIHSVRRYI</sequence>
<evidence type="ECO:0000256" key="1">
    <source>
        <dbReference type="ARBA" id="ARBA00022603"/>
    </source>
</evidence>
<reference evidence="3 4" key="1">
    <citation type="journal article" date="2021" name="Front. Microbiol.">
        <title>Comprehensive Comparative Genomics and Phenotyping of Methylobacterium Species.</title>
        <authorList>
            <person name="Alessa O."/>
            <person name="Ogura Y."/>
            <person name="Fujitani Y."/>
            <person name="Takami H."/>
            <person name="Hayashi T."/>
            <person name="Sahin N."/>
            <person name="Tani A."/>
        </authorList>
    </citation>
    <scope>NUCLEOTIDE SEQUENCE [LARGE SCALE GENOMIC DNA]</scope>
    <source>
        <strain evidence="3 4">DSM 23679</strain>
    </source>
</reference>
<dbReference type="PANTHER" id="PTHR40048">
    <property type="entry name" value="RHAMNOSYL O-METHYLTRANSFERASE"/>
    <property type="match status" value="1"/>
</dbReference>
<accession>A0ABQ4QFA1</accession>
<dbReference type="PANTHER" id="PTHR40048:SF1">
    <property type="entry name" value="RHAMNOSYL O-METHYLTRANSFERASE"/>
    <property type="match status" value="1"/>
</dbReference>
<evidence type="ECO:0008006" key="5">
    <source>
        <dbReference type="Google" id="ProtNLM"/>
    </source>
</evidence>
<keyword evidence="2" id="KW-0808">Transferase</keyword>
<dbReference type="EMBL" id="BPQG01000014">
    <property type="protein sequence ID" value="GJD43446.1"/>
    <property type="molecule type" value="Genomic_DNA"/>
</dbReference>
<name>A0ABQ4QFA1_9HYPH</name>
<protein>
    <recommendedName>
        <fullName evidence="5">Class I SAM-dependent methyltransferase</fullName>
    </recommendedName>
</protein>
<gene>
    <name evidence="3" type="ORF">AFCDBAGC_1298</name>
</gene>
<organism evidence="3 4">
    <name type="scientific">Methylobacterium cerastii</name>
    <dbReference type="NCBI Taxonomy" id="932741"/>
    <lineage>
        <taxon>Bacteria</taxon>
        <taxon>Pseudomonadati</taxon>
        <taxon>Pseudomonadota</taxon>
        <taxon>Alphaproteobacteria</taxon>
        <taxon>Hyphomicrobiales</taxon>
        <taxon>Methylobacteriaceae</taxon>
        <taxon>Methylobacterium</taxon>
    </lineage>
</organism>
<evidence type="ECO:0000313" key="3">
    <source>
        <dbReference type="EMBL" id="GJD43446.1"/>
    </source>
</evidence>
<evidence type="ECO:0000313" key="4">
    <source>
        <dbReference type="Proteomes" id="UP001055117"/>
    </source>
</evidence>
<keyword evidence="1" id="KW-0489">Methyltransferase</keyword>
<dbReference type="Proteomes" id="UP001055117">
    <property type="component" value="Unassembled WGS sequence"/>
</dbReference>
<dbReference type="Gene3D" id="3.40.50.150">
    <property type="entry name" value="Vaccinia Virus protein VP39"/>
    <property type="match status" value="1"/>
</dbReference>
<comment type="caution">
    <text evidence="3">The sequence shown here is derived from an EMBL/GenBank/DDBJ whole genome shotgun (WGS) entry which is preliminary data.</text>
</comment>
<evidence type="ECO:0000256" key="2">
    <source>
        <dbReference type="ARBA" id="ARBA00022679"/>
    </source>
</evidence>
<keyword evidence="4" id="KW-1185">Reference proteome</keyword>